<dbReference type="PANTHER" id="PTHR43433:SF10">
    <property type="entry name" value="AB HYDROLASE-1 DOMAIN-CONTAINING PROTEIN"/>
    <property type="match status" value="1"/>
</dbReference>
<dbReference type="Gene3D" id="3.40.50.1820">
    <property type="entry name" value="alpha/beta hydrolase"/>
    <property type="match status" value="1"/>
</dbReference>
<gene>
    <name evidence="2" type="ORF">MF672_027285</name>
</gene>
<keyword evidence="2" id="KW-0378">Hydrolase</keyword>
<evidence type="ECO:0000313" key="3">
    <source>
        <dbReference type="Proteomes" id="UP001317259"/>
    </source>
</evidence>
<sequence length="293" mass="30250">MLRELDLRLDDGRTLHVYDTGPAEGGDAGLTVLWHHGTPNIGLPPAPLFPHSDRLGVRWISYDRPGYGASTPLPGRDLASAAAHAVQVADALGVGRFAVMGHSGGGAYALACAALLPERVVAAVSVSGPAPYDAPGLDWFAGMCPSGQASLRAAREGRAAKERHEAESGYDPEMFTPADHAALGGDWSWFGEVVGPAVAGGPGGAIDDDLSYVAPWGCDPSRVAVPVLLLHGAEDRVIPAAHGGWLSRACPDAELRLLPEDGHISVLRAAPAALEWLARGAGVSRRTPGAAPA</sequence>
<dbReference type="GO" id="GO:0016787">
    <property type="term" value="F:hydrolase activity"/>
    <property type="evidence" value="ECO:0007669"/>
    <property type="project" value="UniProtKB-KW"/>
</dbReference>
<keyword evidence="3" id="KW-1185">Reference proteome</keyword>
<comment type="caution">
    <text evidence="2">The sequence shown here is derived from an EMBL/GenBank/DDBJ whole genome shotgun (WGS) entry which is preliminary data.</text>
</comment>
<dbReference type="PANTHER" id="PTHR43433">
    <property type="entry name" value="HYDROLASE, ALPHA/BETA FOLD FAMILY PROTEIN"/>
    <property type="match status" value="1"/>
</dbReference>
<dbReference type="Proteomes" id="UP001317259">
    <property type="component" value="Unassembled WGS sequence"/>
</dbReference>
<feature type="domain" description="AB hydrolase-1" evidence="1">
    <location>
        <begin position="32"/>
        <end position="267"/>
    </location>
</feature>
<dbReference type="InterPro" id="IPR029058">
    <property type="entry name" value="AB_hydrolase_fold"/>
</dbReference>
<dbReference type="InterPro" id="IPR000073">
    <property type="entry name" value="AB_hydrolase_1"/>
</dbReference>
<name>A0ABT0FYS5_9ACTN</name>
<proteinExistence type="predicted"/>
<reference evidence="2 3" key="1">
    <citation type="submission" date="2022-04" db="EMBL/GenBank/DDBJ databases">
        <title>Genome draft of Actinomadura sp. ATCC 31491.</title>
        <authorList>
            <person name="Shi X."/>
            <person name="Du Y."/>
        </authorList>
    </citation>
    <scope>NUCLEOTIDE SEQUENCE [LARGE SCALE GENOMIC DNA]</scope>
    <source>
        <strain evidence="2 3">ATCC 31491</strain>
    </source>
</reference>
<dbReference type="RefSeq" id="WP_242373590.1">
    <property type="nucleotide sequence ID" value="NZ_JAKRKC020000001.1"/>
</dbReference>
<dbReference type="SUPFAM" id="SSF53474">
    <property type="entry name" value="alpha/beta-Hydrolases"/>
    <property type="match status" value="1"/>
</dbReference>
<dbReference type="PRINTS" id="PR00111">
    <property type="entry name" value="ABHYDROLASE"/>
</dbReference>
<evidence type="ECO:0000313" key="2">
    <source>
        <dbReference type="EMBL" id="MCK2217465.1"/>
    </source>
</evidence>
<protein>
    <submittedName>
        <fullName evidence="2">Alpha/beta hydrolase</fullName>
    </submittedName>
</protein>
<dbReference type="EMBL" id="JAKRKC020000001">
    <property type="protein sequence ID" value="MCK2217465.1"/>
    <property type="molecule type" value="Genomic_DNA"/>
</dbReference>
<dbReference type="InterPro" id="IPR050471">
    <property type="entry name" value="AB_hydrolase"/>
</dbReference>
<dbReference type="Pfam" id="PF00561">
    <property type="entry name" value="Abhydrolase_1"/>
    <property type="match status" value="1"/>
</dbReference>
<evidence type="ECO:0000259" key="1">
    <source>
        <dbReference type="Pfam" id="PF00561"/>
    </source>
</evidence>
<organism evidence="2 3">
    <name type="scientific">Actinomadura luzonensis</name>
    <dbReference type="NCBI Taxonomy" id="2805427"/>
    <lineage>
        <taxon>Bacteria</taxon>
        <taxon>Bacillati</taxon>
        <taxon>Actinomycetota</taxon>
        <taxon>Actinomycetes</taxon>
        <taxon>Streptosporangiales</taxon>
        <taxon>Thermomonosporaceae</taxon>
        <taxon>Actinomadura</taxon>
    </lineage>
</organism>
<accession>A0ABT0FYS5</accession>